<dbReference type="GO" id="GO:0005525">
    <property type="term" value="F:GTP binding"/>
    <property type="evidence" value="ECO:0007669"/>
    <property type="project" value="UniProtKB-KW"/>
</dbReference>
<keyword evidence="1 5" id="KW-0808">Transferase</keyword>
<dbReference type="AlphaFoldDB" id="A0A7I7K052"/>
<evidence type="ECO:0000256" key="1">
    <source>
        <dbReference type="ARBA" id="ARBA00022679"/>
    </source>
</evidence>
<dbReference type="Pfam" id="PF01983">
    <property type="entry name" value="CofC"/>
    <property type="match status" value="1"/>
</dbReference>
<keyword evidence="7" id="KW-1185">Reference proteome</keyword>
<dbReference type="UniPathway" id="UPA00071"/>
<comment type="catalytic activity">
    <reaction evidence="5">
        <text>phosphoenolpyruvate + GTP + H(+) = enolpyruvoyl-2-diphospho-5'-guanosine + diphosphate</text>
        <dbReference type="Rhea" id="RHEA:30519"/>
        <dbReference type="ChEBI" id="CHEBI:15378"/>
        <dbReference type="ChEBI" id="CHEBI:33019"/>
        <dbReference type="ChEBI" id="CHEBI:37565"/>
        <dbReference type="ChEBI" id="CHEBI:58702"/>
        <dbReference type="ChEBI" id="CHEBI:143701"/>
        <dbReference type="EC" id="2.7.7.105"/>
    </reaction>
</comment>
<dbReference type="Proteomes" id="UP000467006">
    <property type="component" value="Chromosome"/>
</dbReference>
<dbReference type="EC" id="2.7.7.105" evidence="5"/>
<dbReference type="GO" id="GO:0043814">
    <property type="term" value="F:phospholactate guanylyltransferase activity"/>
    <property type="evidence" value="ECO:0007669"/>
    <property type="project" value="InterPro"/>
</dbReference>
<proteinExistence type="inferred from homology"/>
<name>A0A7I7K052_9MYCO</name>
<dbReference type="HAMAP" id="MF_02114">
    <property type="entry name" value="CofC"/>
    <property type="match status" value="1"/>
</dbReference>
<comment type="pathway">
    <text evidence="5">Cofactor biosynthesis; coenzyme F420 biosynthesis.</text>
</comment>
<comment type="similarity">
    <text evidence="5">Belongs to the CofC family.</text>
</comment>
<protein>
    <recommendedName>
        <fullName evidence="5">Phosphoenolpyruvate guanylyltransferase</fullName>
        <shortName evidence="5">PEP guanylyltransferase</shortName>
        <ecNumber evidence="5">2.7.7.105</ecNumber>
    </recommendedName>
</protein>
<dbReference type="GO" id="GO:0052645">
    <property type="term" value="P:F420-0 metabolic process"/>
    <property type="evidence" value="ECO:0007669"/>
    <property type="project" value="UniProtKB-UniRule"/>
</dbReference>
<evidence type="ECO:0000313" key="7">
    <source>
        <dbReference type="Proteomes" id="UP000467006"/>
    </source>
</evidence>
<keyword evidence="4 5" id="KW-0342">GTP-binding</keyword>
<dbReference type="SUPFAM" id="SSF53448">
    <property type="entry name" value="Nucleotide-diphospho-sugar transferases"/>
    <property type="match status" value="1"/>
</dbReference>
<evidence type="ECO:0000256" key="2">
    <source>
        <dbReference type="ARBA" id="ARBA00022695"/>
    </source>
</evidence>
<feature type="binding site" evidence="5">
    <location>
        <position position="157"/>
    </location>
    <ligand>
        <name>phosphoenolpyruvate</name>
        <dbReference type="ChEBI" id="CHEBI:58702"/>
    </ligand>
</feature>
<dbReference type="InterPro" id="IPR002835">
    <property type="entry name" value="CofC"/>
</dbReference>
<dbReference type="PANTHER" id="PTHR40392">
    <property type="entry name" value="2-PHOSPHO-L-LACTATE GUANYLYLTRANSFERASE"/>
    <property type="match status" value="1"/>
</dbReference>
<keyword evidence="3 5" id="KW-0547">Nucleotide-binding</keyword>
<feature type="binding site" evidence="5">
    <location>
        <position position="175"/>
    </location>
    <ligand>
        <name>phosphoenolpyruvate</name>
        <dbReference type="ChEBI" id="CHEBI:58702"/>
    </ligand>
</feature>
<gene>
    <name evidence="6" type="primary">cofC</name>
    <name evidence="5" type="synonym">fbiD</name>
    <name evidence="6" type="ORF">MDUV_23860</name>
</gene>
<dbReference type="RefSeq" id="WP_420091136.1">
    <property type="nucleotide sequence ID" value="NZ_AP022563.1"/>
</dbReference>
<dbReference type="PANTHER" id="PTHR40392:SF1">
    <property type="entry name" value="2-PHOSPHO-L-LACTATE GUANYLYLTRANSFERASE"/>
    <property type="match status" value="1"/>
</dbReference>
<dbReference type="Gene3D" id="3.90.550.10">
    <property type="entry name" value="Spore Coat Polysaccharide Biosynthesis Protein SpsA, Chain A"/>
    <property type="match status" value="1"/>
</dbReference>
<sequence>MSGTDSPTAARPRSHRADVGVVIAVKRLTAAKTRLAPMFSAAAREDVVLAMLVDTISAAVAVPAVRSVVVVTPDRVAAEAAEHSGARALADPTPDGHADPLNNALTAAAVLMAGDGPNIVALQGDLPALQPYELAEAIAAGRHARRSFVADRHGGGTSALLAFAAPLDPRFGADSARRHRRSGALELDGPWPGLRCDIDTPEDLLAAQALGIGPATAKAIAAQR</sequence>
<comment type="function">
    <text evidence="5">Guanylyltransferase that catalyzes the activation of phosphoenolpyruvate (PEP) as enolpyruvoyl-2-diphospho-5'-guanosine, via the condensation of PEP with GTP. It is involved in the biosynthesis of coenzyme F420, a hydride carrier cofactor.</text>
</comment>
<organism evidence="6 7">
    <name type="scientific">Mycolicibacterium duvalii</name>
    <dbReference type="NCBI Taxonomy" id="39688"/>
    <lineage>
        <taxon>Bacteria</taxon>
        <taxon>Bacillati</taxon>
        <taxon>Actinomycetota</taxon>
        <taxon>Actinomycetes</taxon>
        <taxon>Mycobacteriales</taxon>
        <taxon>Mycobacteriaceae</taxon>
        <taxon>Mycolicibacterium</taxon>
    </lineage>
</organism>
<evidence type="ECO:0000256" key="3">
    <source>
        <dbReference type="ARBA" id="ARBA00022741"/>
    </source>
</evidence>
<dbReference type="EMBL" id="AP022563">
    <property type="protein sequence ID" value="BBX17526.1"/>
    <property type="molecule type" value="Genomic_DNA"/>
</dbReference>
<reference evidence="6 7" key="1">
    <citation type="journal article" date="2019" name="Emerg. Microbes Infect.">
        <title>Comprehensive subspecies identification of 175 nontuberculous mycobacteria species based on 7547 genomic profiles.</title>
        <authorList>
            <person name="Matsumoto Y."/>
            <person name="Kinjo T."/>
            <person name="Motooka D."/>
            <person name="Nabeya D."/>
            <person name="Jung N."/>
            <person name="Uechi K."/>
            <person name="Horii T."/>
            <person name="Iida T."/>
            <person name="Fujita J."/>
            <person name="Nakamura S."/>
        </authorList>
    </citation>
    <scope>NUCLEOTIDE SEQUENCE [LARGE SCALE GENOMIC DNA]</scope>
    <source>
        <strain evidence="6 7">JCM 6396</strain>
    </source>
</reference>
<feature type="binding site" evidence="5">
    <location>
        <position position="172"/>
    </location>
    <ligand>
        <name>phosphoenolpyruvate</name>
        <dbReference type="ChEBI" id="CHEBI:58702"/>
    </ligand>
</feature>
<evidence type="ECO:0000256" key="5">
    <source>
        <dbReference type="HAMAP-Rule" id="MF_02114"/>
    </source>
</evidence>
<dbReference type="KEGG" id="mdu:MDUV_23860"/>
<accession>A0A7I7K052</accession>
<dbReference type="NCBIfam" id="TIGR03552">
    <property type="entry name" value="F420_cofC"/>
    <property type="match status" value="1"/>
</dbReference>
<dbReference type="InterPro" id="IPR029044">
    <property type="entry name" value="Nucleotide-diphossugar_trans"/>
</dbReference>
<keyword evidence="2 5" id="KW-0548">Nucleotidyltransferase</keyword>
<evidence type="ECO:0000256" key="4">
    <source>
        <dbReference type="ARBA" id="ARBA00023134"/>
    </source>
</evidence>
<evidence type="ECO:0000313" key="6">
    <source>
        <dbReference type="EMBL" id="BBX17526.1"/>
    </source>
</evidence>